<dbReference type="PANTHER" id="PTHR47153">
    <property type="entry name" value="LACTATE UTILIZATION PROTEIN B"/>
    <property type="match status" value="1"/>
</dbReference>
<evidence type="ECO:0000256" key="1">
    <source>
        <dbReference type="ARBA" id="ARBA00022448"/>
    </source>
</evidence>
<keyword evidence="4" id="KW-0249">Electron transport</keyword>
<dbReference type="Proteomes" id="UP000000438">
    <property type="component" value="Chromosome"/>
</dbReference>
<protein>
    <submittedName>
        <fullName evidence="6">Iron-sulfur cluster-binding protein</fullName>
    </submittedName>
</protein>
<dbReference type="InterPro" id="IPR009051">
    <property type="entry name" value="Helical_ferredxn"/>
</dbReference>
<dbReference type="PROSITE" id="PS51379">
    <property type="entry name" value="4FE4S_FER_2"/>
    <property type="match status" value="1"/>
</dbReference>
<dbReference type="SUPFAM" id="SSF46548">
    <property type="entry name" value="alpha-helical ferredoxin"/>
    <property type="match status" value="1"/>
</dbReference>
<dbReference type="RefSeq" id="WP_011177203.1">
    <property type="nucleotide sequence ID" value="NC_005877.1"/>
</dbReference>
<dbReference type="Gene3D" id="3.40.50.10420">
    <property type="entry name" value="NagB/RpiA/CoA transferase-like"/>
    <property type="match status" value="1"/>
</dbReference>
<keyword evidence="3" id="KW-0677">Repeat</keyword>
<evidence type="ECO:0000313" key="6">
    <source>
        <dbReference type="EMBL" id="AAT42987.1"/>
    </source>
</evidence>
<dbReference type="InParanoid" id="Q6L215"/>
<dbReference type="GO" id="GO:0016491">
    <property type="term" value="F:oxidoreductase activity"/>
    <property type="evidence" value="ECO:0007669"/>
    <property type="project" value="UniProtKB-ARBA"/>
</dbReference>
<dbReference type="AlphaFoldDB" id="Q6L215"/>
<keyword evidence="2" id="KW-0004">4Fe-4S</keyword>
<organism evidence="6 7">
    <name type="scientific">Picrophilus torridus (strain ATCC 700027 / DSM 9790 / JCM 10055 / NBRC 100828 / KAW 2/3)</name>
    <dbReference type="NCBI Taxonomy" id="1122961"/>
    <lineage>
        <taxon>Archaea</taxon>
        <taxon>Methanobacteriati</taxon>
        <taxon>Thermoplasmatota</taxon>
        <taxon>Thermoplasmata</taxon>
        <taxon>Thermoplasmatales</taxon>
        <taxon>Picrophilaceae</taxon>
        <taxon>Picrophilus</taxon>
    </lineage>
</organism>
<dbReference type="Gene3D" id="1.10.1060.10">
    <property type="entry name" value="Alpha-helical ferredoxin"/>
    <property type="match status" value="1"/>
</dbReference>
<dbReference type="PROSITE" id="PS00198">
    <property type="entry name" value="4FE4S_FER_1"/>
    <property type="match status" value="1"/>
</dbReference>
<keyword evidence="1" id="KW-0813">Transport</keyword>
<evidence type="ECO:0000259" key="5">
    <source>
        <dbReference type="PROSITE" id="PS51379"/>
    </source>
</evidence>
<dbReference type="PATRIC" id="fig|263820.9.peg.426"/>
<dbReference type="InterPro" id="IPR003741">
    <property type="entry name" value="LUD_dom"/>
</dbReference>
<name>Q6L215_PICTO</name>
<dbReference type="PaxDb" id="263820-PTO0402"/>
<feature type="domain" description="4Fe-4S ferredoxin-type" evidence="5">
    <location>
        <begin position="288"/>
        <end position="318"/>
    </location>
</feature>
<dbReference type="KEGG" id="pto:PTO0402"/>
<evidence type="ECO:0000256" key="2">
    <source>
        <dbReference type="ARBA" id="ARBA00022485"/>
    </source>
</evidence>
<dbReference type="Pfam" id="PF02589">
    <property type="entry name" value="LUD_dom"/>
    <property type="match status" value="1"/>
</dbReference>
<sequence>MSWTVNVSNAIKNNAPKVHKILEEHPYIIEAARDLRNKKLEVINNIEMYINLVKKNVEASNGNFHFARNKEEALSIIDNIIKDKNRIVLSKSNVLYEISLREHLHNKDVWETDLGEYLVQIGNDMPSHLVAPAIHLSKDDVAGLLNKNLSDGINNNTSIEDMVKYVRDFLMEKYVNADVGITGANAIAADTGSVILVENEGNIRMDTVMPRIHIAVTGIDKIVPRLSDAFEEAMVQAAYAGFYPPTYINVTSGPSSTGDIELKKVTPATGPAEFHLILIDNGRLEASRDETMKESLLCIRCGRCYFSCPAYRLYGRKFGNPPYTGPTGIMWSAITMQDYSKSQLCMHSGGCREVCPMNIDIPKIIEKIKFLDIN</sequence>
<evidence type="ECO:0000256" key="4">
    <source>
        <dbReference type="ARBA" id="ARBA00022982"/>
    </source>
</evidence>
<dbReference type="SUPFAM" id="SSF100950">
    <property type="entry name" value="NagB/RpiA/CoA transferase-like"/>
    <property type="match status" value="1"/>
</dbReference>
<dbReference type="InterPro" id="IPR017896">
    <property type="entry name" value="4Fe4S_Fe-S-bd"/>
</dbReference>
<keyword evidence="2" id="KW-0479">Metal-binding</keyword>
<proteinExistence type="predicted"/>
<reference evidence="6 7" key="1">
    <citation type="journal article" date="2004" name="Proc. Natl. Acad. Sci. U.S.A.">
        <title>Genome sequence of Picrophilus torridus and its implications for life around pH 0.</title>
        <authorList>
            <person name="Futterer O."/>
            <person name="Angelov A."/>
            <person name="Liesegang H."/>
            <person name="Gottschalk G."/>
            <person name="Schleper C."/>
            <person name="Schepers B."/>
            <person name="Dock C."/>
            <person name="Antranikian G."/>
            <person name="Liebl W."/>
        </authorList>
    </citation>
    <scope>NUCLEOTIDE SEQUENCE [LARGE SCALE GENOMIC DNA]</scope>
    <source>
        <strain evidence="7">ATCC 700027 / DSM 9790 / JCM 10055 / NBRC 100828</strain>
    </source>
</reference>
<dbReference type="InterPro" id="IPR024185">
    <property type="entry name" value="FTHF_cligase-like_sf"/>
</dbReference>
<keyword evidence="2" id="KW-0408">Iron</keyword>
<dbReference type="InterPro" id="IPR037171">
    <property type="entry name" value="NagB/RpiA_transferase-like"/>
</dbReference>
<dbReference type="HOGENOM" id="CLU_027059_3_0_2"/>
<dbReference type="Pfam" id="PF13183">
    <property type="entry name" value="Fer4_8"/>
    <property type="match status" value="1"/>
</dbReference>
<evidence type="ECO:0000313" key="7">
    <source>
        <dbReference type="Proteomes" id="UP000000438"/>
    </source>
</evidence>
<dbReference type="EMBL" id="AE017261">
    <property type="protein sequence ID" value="AAT42987.1"/>
    <property type="molecule type" value="Genomic_DNA"/>
</dbReference>
<dbReference type="eggNOG" id="arCOG00335">
    <property type="taxonomic scope" value="Archaea"/>
</dbReference>
<dbReference type="PANTHER" id="PTHR47153:SF2">
    <property type="entry name" value="LACTATE UTILIZATION PROTEIN B"/>
    <property type="match status" value="1"/>
</dbReference>
<dbReference type="STRING" id="263820.PTO0402"/>
<dbReference type="GO" id="GO:0006089">
    <property type="term" value="P:lactate metabolic process"/>
    <property type="evidence" value="ECO:0007669"/>
    <property type="project" value="InterPro"/>
</dbReference>
<dbReference type="InterPro" id="IPR004452">
    <property type="entry name" value="LutB/LldF"/>
</dbReference>
<accession>Q6L215</accession>
<evidence type="ECO:0000256" key="3">
    <source>
        <dbReference type="ARBA" id="ARBA00022737"/>
    </source>
</evidence>
<keyword evidence="2" id="KW-0411">Iron-sulfur</keyword>
<dbReference type="InterPro" id="IPR017900">
    <property type="entry name" value="4Fe4S_Fe_S_CS"/>
</dbReference>
<dbReference type="OrthoDB" id="23833at2157"/>
<dbReference type="GO" id="GO:0051539">
    <property type="term" value="F:4 iron, 4 sulfur cluster binding"/>
    <property type="evidence" value="ECO:0007669"/>
    <property type="project" value="UniProtKB-KW"/>
</dbReference>
<dbReference type="GeneID" id="2844227"/>
<gene>
    <name evidence="6" type="ordered locus">PTO0402</name>
</gene>